<dbReference type="SUPFAM" id="SSF55681">
    <property type="entry name" value="Class II aaRS and biotin synthetases"/>
    <property type="match status" value="1"/>
</dbReference>
<dbReference type="OrthoDB" id="201621at2759"/>
<dbReference type="VEuPathDB" id="FungiDB:Z518_05923"/>
<proteinExistence type="inferred from homology"/>
<dbReference type="CDD" id="cd16443">
    <property type="entry name" value="LplA"/>
    <property type="match status" value="1"/>
</dbReference>
<dbReference type="GeneID" id="25293994"/>
<dbReference type="Proteomes" id="UP000053617">
    <property type="component" value="Unassembled WGS sequence"/>
</dbReference>
<gene>
    <name evidence="6" type="ORF">Z518_05923</name>
</gene>
<feature type="domain" description="BPL/LPL catalytic" evidence="5">
    <location>
        <begin position="88"/>
        <end position="291"/>
    </location>
</feature>
<keyword evidence="7" id="KW-1185">Reference proteome</keyword>
<sequence>MRTALSPILIPLRCSSFSRPHTSLRCSLTVPLLHRQDIHDLTTTSSPSWSLKDLSRVSEARSALIFHLHSDSPYHNLSIEHYLLTHSHPRSKILLFYTNRPCVVIGRNQNPWLETDLKRLQDGLLSEEHGPTFQIENGPPVPIDLVRRRSGGGTVFHDWGNLNYSVIVPNSKSFKRSTHAEMVVRALSPLSSPTPVPYDFDEIRVNGRNDIVMKRQEKREWLKISGSAYKLTRGRALHHGTLLYASPYIKRISELLRSPGRDFIQAKGVESVRSKVGNLTSTVSSQERPKLKKEITEAIAREFWNMYGDNQTRHTGLNEVTLGPEEREVGGNPEIAAGVRELRSNAWRFMQTPRFSFSSGVLDGAEVSFQAHHGNLECLTLKLTSKDPQEVSFEWRRNPEDDVKLNEVNSWKELLDAVQRESKGSAASTLSDSTVQVPDALVARLEAVFPRFRV</sequence>
<dbReference type="RefSeq" id="XP_013272187.1">
    <property type="nucleotide sequence ID" value="XM_013416733.1"/>
</dbReference>
<dbReference type="InterPro" id="IPR004143">
    <property type="entry name" value="BPL_LPL_catalytic"/>
</dbReference>
<dbReference type="EMBL" id="KN847478">
    <property type="protein sequence ID" value="KIX05051.1"/>
    <property type="molecule type" value="Genomic_DNA"/>
</dbReference>
<accession>A0A0D2IPI7</accession>
<evidence type="ECO:0000313" key="6">
    <source>
        <dbReference type="EMBL" id="KIX05051.1"/>
    </source>
</evidence>
<evidence type="ECO:0000259" key="5">
    <source>
        <dbReference type="PROSITE" id="PS51733"/>
    </source>
</evidence>
<dbReference type="GO" id="GO:0009249">
    <property type="term" value="P:protein lipoylation"/>
    <property type="evidence" value="ECO:0007669"/>
    <property type="project" value="InterPro"/>
</dbReference>
<protein>
    <recommendedName>
        <fullName evidence="4">Putative lipoate-protein ligase A</fullName>
    </recommendedName>
</protein>
<reference evidence="6 7" key="1">
    <citation type="submission" date="2015-01" db="EMBL/GenBank/DDBJ databases">
        <title>The Genome Sequence of Rhinocladiella mackenzie CBS 650.93.</title>
        <authorList>
            <consortium name="The Broad Institute Genomics Platform"/>
            <person name="Cuomo C."/>
            <person name="de Hoog S."/>
            <person name="Gorbushina A."/>
            <person name="Stielow B."/>
            <person name="Teixiera M."/>
            <person name="Abouelleil A."/>
            <person name="Chapman S.B."/>
            <person name="Priest M."/>
            <person name="Young S.K."/>
            <person name="Wortman J."/>
            <person name="Nusbaum C."/>
            <person name="Birren B."/>
        </authorList>
    </citation>
    <scope>NUCLEOTIDE SEQUENCE [LARGE SCALE GENOMIC DNA]</scope>
    <source>
        <strain evidence="6 7">CBS 650.93</strain>
    </source>
</reference>
<organism evidence="6 7">
    <name type="scientific">Rhinocladiella mackenziei CBS 650.93</name>
    <dbReference type="NCBI Taxonomy" id="1442369"/>
    <lineage>
        <taxon>Eukaryota</taxon>
        <taxon>Fungi</taxon>
        <taxon>Dikarya</taxon>
        <taxon>Ascomycota</taxon>
        <taxon>Pezizomycotina</taxon>
        <taxon>Eurotiomycetes</taxon>
        <taxon>Chaetothyriomycetidae</taxon>
        <taxon>Chaetothyriales</taxon>
        <taxon>Herpotrichiellaceae</taxon>
        <taxon>Rhinocladiella</taxon>
    </lineage>
</organism>
<comment type="pathway">
    <text evidence="2">Protein modification; protein lipoylation via exogenous pathway; protein N(6)-(lipoyl)lysine from lipoate: step 2/2.</text>
</comment>
<evidence type="ECO:0000256" key="3">
    <source>
        <dbReference type="ARBA" id="ARBA00008242"/>
    </source>
</evidence>
<evidence type="ECO:0000256" key="2">
    <source>
        <dbReference type="ARBA" id="ARBA00005085"/>
    </source>
</evidence>
<dbReference type="UniPathway" id="UPA00537">
    <property type="reaction ID" value="UER00595"/>
</dbReference>
<name>A0A0D2IPI7_9EURO</name>
<dbReference type="GO" id="GO:0005739">
    <property type="term" value="C:mitochondrion"/>
    <property type="evidence" value="ECO:0007669"/>
    <property type="project" value="TreeGrafter"/>
</dbReference>
<dbReference type="InterPro" id="IPR004562">
    <property type="entry name" value="LipoylTrfase_LipoateP_Ligase"/>
</dbReference>
<comment type="function">
    <text evidence="1">Catalyzes both the ATP-dependent activation of exogenously supplied lipoate to lipoyl-AMP and the transfer of the activated lipoyl onto the lipoyl domains of lipoate-dependent enzymes.</text>
</comment>
<dbReference type="STRING" id="1442369.A0A0D2IPI7"/>
<dbReference type="AlphaFoldDB" id="A0A0D2IPI7"/>
<dbReference type="GO" id="GO:0017118">
    <property type="term" value="F:lipoyltransferase activity"/>
    <property type="evidence" value="ECO:0007669"/>
    <property type="project" value="TreeGrafter"/>
</dbReference>
<comment type="similarity">
    <text evidence="3">Belongs to the LplA family.</text>
</comment>
<dbReference type="PANTHER" id="PTHR12561">
    <property type="entry name" value="LIPOATE-PROTEIN LIGASE"/>
    <property type="match status" value="1"/>
</dbReference>
<dbReference type="PANTHER" id="PTHR12561:SF3">
    <property type="entry name" value="LIPOYLTRANSFERASE 1, MITOCHONDRIAL"/>
    <property type="match status" value="1"/>
</dbReference>
<evidence type="ECO:0000256" key="1">
    <source>
        <dbReference type="ARBA" id="ARBA00003253"/>
    </source>
</evidence>
<dbReference type="HOGENOM" id="CLU_022986_3_0_1"/>
<evidence type="ECO:0000256" key="4">
    <source>
        <dbReference type="ARBA" id="ARBA00015925"/>
    </source>
</evidence>
<dbReference type="InterPro" id="IPR045864">
    <property type="entry name" value="aa-tRNA-synth_II/BPL/LPL"/>
</dbReference>
<dbReference type="PROSITE" id="PS51733">
    <property type="entry name" value="BPL_LPL_CATALYTIC"/>
    <property type="match status" value="1"/>
</dbReference>
<evidence type="ECO:0000313" key="7">
    <source>
        <dbReference type="Proteomes" id="UP000053617"/>
    </source>
</evidence>
<dbReference type="Pfam" id="PF21948">
    <property type="entry name" value="LplA-B_cat"/>
    <property type="match status" value="1"/>
</dbReference>
<dbReference type="Gene3D" id="3.30.930.10">
    <property type="entry name" value="Bira Bifunctional Protein, Domain 2"/>
    <property type="match status" value="1"/>
</dbReference>